<dbReference type="PANTHER" id="PTHR39176:SF1">
    <property type="entry name" value="PERIPLASMIC PROTEIN"/>
    <property type="match status" value="1"/>
</dbReference>
<dbReference type="PANTHER" id="PTHR39176">
    <property type="entry name" value="PERIPLASMIC PROTEIN-RELATED"/>
    <property type="match status" value="1"/>
</dbReference>
<dbReference type="Gene3D" id="1.20.1270.180">
    <property type="match status" value="1"/>
</dbReference>
<evidence type="ECO:0000313" key="2">
    <source>
        <dbReference type="EMBL" id="UUV22554.1"/>
    </source>
</evidence>
<gene>
    <name evidence="2" type="ORF">NPX36_05805</name>
</gene>
<dbReference type="EMBL" id="CP102382">
    <property type="protein sequence ID" value="UUV22554.1"/>
    <property type="molecule type" value="Genomic_DNA"/>
</dbReference>
<accession>A0ABY5NVH1</accession>
<name>A0ABY5NVH1_9FLAO</name>
<organism evidence="2 3">
    <name type="scientific">Paenimyroides aestuarii</name>
    <dbReference type="NCBI Taxonomy" id="2968490"/>
    <lineage>
        <taxon>Bacteria</taxon>
        <taxon>Pseudomonadati</taxon>
        <taxon>Bacteroidota</taxon>
        <taxon>Flavobacteriia</taxon>
        <taxon>Flavobacteriales</taxon>
        <taxon>Flavobacteriaceae</taxon>
        <taxon>Paenimyroides</taxon>
    </lineage>
</organism>
<dbReference type="RefSeq" id="WP_257500469.1">
    <property type="nucleotide sequence ID" value="NZ_CP102382.1"/>
</dbReference>
<protein>
    <submittedName>
        <fullName evidence="2">DUF1311 domain-containing protein</fullName>
    </submittedName>
</protein>
<keyword evidence="3" id="KW-1185">Reference proteome</keyword>
<dbReference type="InterPro" id="IPR009739">
    <property type="entry name" value="LprI-like_N"/>
</dbReference>
<sequence>MKKFFTILMIVFSVMIYGQTNNIHQIDKELKDCFDLEENYTTKGMVDCINSATTKWDAELNMKYKKLLSILTVQQKEKLKISQREWIEYRDKEIEFSIQIYSDMQGTMWIPISAQKKLDLIRQRTIDLENYLADLTIGK</sequence>
<proteinExistence type="predicted"/>
<reference evidence="2 3" key="1">
    <citation type="submission" date="2022-08" db="EMBL/GenBank/DDBJ databases">
        <title>Myroides zhujiangensis sp. nov., a novel bacterium isolated from sediment in the Pearl River Estuary.</title>
        <authorList>
            <person name="Cui L."/>
        </authorList>
    </citation>
    <scope>NUCLEOTIDE SEQUENCE [LARGE SCALE GENOMIC DNA]</scope>
    <source>
        <strain evidence="2 3">SCSIO 72103</strain>
    </source>
</reference>
<feature type="domain" description="Lysozyme inhibitor LprI-like N-terminal" evidence="1">
    <location>
        <begin position="39"/>
        <end position="128"/>
    </location>
</feature>
<evidence type="ECO:0000313" key="3">
    <source>
        <dbReference type="Proteomes" id="UP001317001"/>
    </source>
</evidence>
<dbReference type="Pfam" id="PF07007">
    <property type="entry name" value="LprI"/>
    <property type="match status" value="1"/>
</dbReference>
<dbReference type="Proteomes" id="UP001317001">
    <property type="component" value="Chromosome"/>
</dbReference>
<evidence type="ECO:0000259" key="1">
    <source>
        <dbReference type="Pfam" id="PF07007"/>
    </source>
</evidence>